<dbReference type="InterPro" id="IPR051082">
    <property type="entry name" value="Pentapeptide-BTB/POZ_domain"/>
</dbReference>
<dbReference type="Proteomes" id="UP000316330">
    <property type="component" value="Unassembled WGS sequence"/>
</dbReference>
<gene>
    <name evidence="1" type="ORF">FPZ45_24130</name>
</gene>
<dbReference type="AlphaFoldDB" id="A0A559J5J4"/>
<protein>
    <submittedName>
        <fullName evidence="1">Pentapeptide repeat-containing protein</fullName>
    </submittedName>
</protein>
<dbReference type="InterPro" id="IPR001646">
    <property type="entry name" value="5peptide_repeat"/>
</dbReference>
<organism evidence="1 2">
    <name type="scientific">Cohnella terricola</name>
    <dbReference type="NCBI Taxonomy" id="1289167"/>
    <lineage>
        <taxon>Bacteria</taxon>
        <taxon>Bacillati</taxon>
        <taxon>Bacillota</taxon>
        <taxon>Bacilli</taxon>
        <taxon>Bacillales</taxon>
        <taxon>Paenibacillaceae</taxon>
        <taxon>Cohnella</taxon>
    </lineage>
</organism>
<dbReference type="Gene3D" id="2.160.20.80">
    <property type="entry name" value="E3 ubiquitin-protein ligase SopA"/>
    <property type="match status" value="1"/>
</dbReference>
<accession>A0A559J5J4</accession>
<dbReference type="PANTHER" id="PTHR14136">
    <property type="entry name" value="BTB_POZ DOMAIN-CONTAINING PROTEIN KCTD9"/>
    <property type="match status" value="1"/>
</dbReference>
<reference evidence="1 2" key="1">
    <citation type="submission" date="2019-07" db="EMBL/GenBank/DDBJ databases">
        <authorList>
            <person name="Kim J."/>
        </authorList>
    </citation>
    <scope>NUCLEOTIDE SEQUENCE [LARGE SCALE GENOMIC DNA]</scope>
    <source>
        <strain evidence="1 2">G13</strain>
    </source>
</reference>
<name>A0A559J5J4_9BACL</name>
<evidence type="ECO:0000313" key="1">
    <source>
        <dbReference type="EMBL" id="TVX95096.1"/>
    </source>
</evidence>
<dbReference type="PANTHER" id="PTHR14136:SF17">
    <property type="entry name" value="BTB_POZ DOMAIN-CONTAINING PROTEIN KCTD9"/>
    <property type="match status" value="1"/>
</dbReference>
<sequence length="389" mass="45220">MAGSVGSMNAREKWEHFVQVDALPHRTEQIRNLYKYFCEHKDLIAQEFVLIFDQFCQNLRRIQDAGEMQKCACIHISLLRTSMIEGQPVYMLEAFDIETLDRVKLSPFRYHAYWIFSFMNKLEDLCDADRRKYAGQIDRPMLEAWMKEQVFPFHEFMVHAVRYAMDRVVRLASFRSIEKEVLFEIRVCEYRDQNESESVYRINESKKMSVSCKGWLECLFDHDYIYEHIQDVDVSYGQYAGINLNYARLENVGLTQSNMRNSYLLGSKFEACRCDLVDFSGSTLFDADFRNCNLEQARFDHVLAQRNLMNEKRGMIFGIHGVNFQGANLTNASFRGARLAGDFLNAALNGTDFTDADLTGSYMLKRDADRVLLSGDQRQSISWVEGNAS</sequence>
<evidence type="ECO:0000313" key="2">
    <source>
        <dbReference type="Proteomes" id="UP000316330"/>
    </source>
</evidence>
<keyword evidence="2" id="KW-1185">Reference proteome</keyword>
<dbReference type="OrthoDB" id="2512888at2"/>
<dbReference type="EMBL" id="VNJJ01000025">
    <property type="protein sequence ID" value="TVX95096.1"/>
    <property type="molecule type" value="Genomic_DNA"/>
</dbReference>
<comment type="caution">
    <text evidence="1">The sequence shown here is derived from an EMBL/GenBank/DDBJ whole genome shotgun (WGS) entry which is preliminary data.</text>
</comment>
<dbReference type="Pfam" id="PF00805">
    <property type="entry name" value="Pentapeptide"/>
    <property type="match status" value="2"/>
</dbReference>
<proteinExistence type="predicted"/>
<dbReference type="SUPFAM" id="SSF141571">
    <property type="entry name" value="Pentapeptide repeat-like"/>
    <property type="match status" value="1"/>
</dbReference>